<feature type="region of interest" description="Disordered" evidence="1">
    <location>
        <begin position="1"/>
        <end position="40"/>
    </location>
</feature>
<sequence>DEDPSDHDSLVTPDMVTVYSNNENRGNVKRSNSDNENGNIKRQRIHLFADANMAQQTATALSSLVALETSRKEADDRNAKLLEDIRTNVVRCNSVLEQQLEVFNKVLALLIERANVR</sequence>
<evidence type="ECO:0000313" key="2">
    <source>
        <dbReference type="EMBL" id="JAT80526.1"/>
    </source>
</evidence>
<name>A0A1E1W0M7_PECGO</name>
<proteinExistence type="predicted"/>
<protein>
    <submittedName>
        <fullName evidence="2">Uncharacterized protein</fullName>
    </submittedName>
</protein>
<dbReference type="AlphaFoldDB" id="A0A1E1W0M7"/>
<evidence type="ECO:0000256" key="1">
    <source>
        <dbReference type="SAM" id="MobiDB-lite"/>
    </source>
</evidence>
<accession>A0A1E1W0M7</accession>
<dbReference type="OrthoDB" id="6437871at2759"/>
<gene>
    <name evidence="2" type="ORF">g.3317</name>
</gene>
<organism evidence="2">
    <name type="scientific">Pectinophora gossypiella</name>
    <name type="common">Cotton pink bollworm</name>
    <name type="synonym">Depressaria gossypiella</name>
    <dbReference type="NCBI Taxonomy" id="13191"/>
    <lineage>
        <taxon>Eukaryota</taxon>
        <taxon>Metazoa</taxon>
        <taxon>Ecdysozoa</taxon>
        <taxon>Arthropoda</taxon>
        <taxon>Hexapoda</taxon>
        <taxon>Insecta</taxon>
        <taxon>Pterygota</taxon>
        <taxon>Neoptera</taxon>
        <taxon>Endopterygota</taxon>
        <taxon>Lepidoptera</taxon>
        <taxon>Glossata</taxon>
        <taxon>Ditrysia</taxon>
        <taxon>Gelechioidea</taxon>
        <taxon>Gelechiidae</taxon>
        <taxon>Apatetrinae</taxon>
        <taxon>Pectinophora</taxon>
    </lineage>
</organism>
<reference evidence="2" key="1">
    <citation type="submission" date="2015-09" db="EMBL/GenBank/DDBJ databases">
        <title>De novo assembly of Pectinophora gossypiella (Pink Bollworm) gut transcriptome.</title>
        <authorList>
            <person name="Tassone E.E."/>
        </authorList>
    </citation>
    <scope>NUCLEOTIDE SEQUENCE</scope>
</reference>
<feature type="non-terminal residue" evidence="2">
    <location>
        <position position="1"/>
    </location>
</feature>
<dbReference type="EMBL" id="GDQN01010528">
    <property type="protein sequence ID" value="JAT80526.1"/>
    <property type="molecule type" value="Transcribed_RNA"/>
</dbReference>